<reference evidence="2 3" key="1">
    <citation type="submission" date="2019-03" db="EMBL/GenBank/DDBJ databases">
        <title>Genomic Encyclopedia of Type Strains, Phase IV (KMG-IV): sequencing the most valuable type-strain genomes for metagenomic binning, comparative biology and taxonomic classification.</title>
        <authorList>
            <person name="Goeker M."/>
        </authorList>
    </citation>
    <scope>NUCLEOTIDE SEQUENCE [LARGE SCALE GENOMIC DNA]</scope>
    <source>
        <strain evidence="2 3">DSM 23344</strain>
    </source>
</reference>
<dbReference type="Proteomes" id="UP000294980">
    <property type="component" value="Unassembled WGS sequence"/>
</dbReference>
<keyword evidence="1" id="KW-0472">Membrane</keyword>
<dbReference type="Pfam" id="PF16074">
    <property type="entry name" value="PilW"/>
    <property type="match status" value="1"/>
</dbReference>
<accession>A0A4R2KLE2</accession>
<evidence type="ECO:0000256" key="1">
    <source>
        <dbReference type="SAM" id="Phobius"/>
    </source>
</evidence>
<dbReference type="GO" id="GO:0043683">
    <property type="term" value="P:type IV pilus assembly"/>
    <property type="evidence" value="ECO:0007669"/>
    <property type="project" value="InterPro"/>
</dbReference>
<keyword evidence="1" id="KW-0812">Transmembrane</keyword>
<dbReference type="PROSITE" id="PS00409">
    <property type="entry name" value="PROKAR_NTER_METHYL"/>
    <property type="match status" value="1"/>
</dbReference>
<feature type="transmembrane region" description="Helical" evidence="1">
    <location>
        <begin position="12"/>
        <end position="30"/>
    </location>
</feature>
<comment type="caution">
    <text evidence="2">The sequence shown here is derived from an EMBL/GenBank/DDBJ whole genome shotgun (WGS) entry which is preliminary data.</text>
</comment>
<evidence type="ECO:0000313" key="2">
    <source>
        <dbReference type="EMBL" id="TCO74861.1"/>
    </source>
</evidence>
<dbReference type="AlphaFoldDB" id="A0A4R2KLE2"/>
<dbReference type="InterPro" id="IPR032092">
    <property type="entry name" value="PilW"/>
</dbReference>
<gene>
    <name evidence="2" type="ORF">EV688_11118</name>
</gene>
<protein>
    <submittedName>
        <fullName evidence="2">Type IV pilus-assembly PilW-like protein</fullName>
    </submittedName>
</protein>
<proteinExistence type="predicted"/>
<keyword evidence="1" id="KW-1133">Transmembrane helix</keyword>
<organism evidence="2 3">
    <name type="scientific">Chromatocurvus halotolerans</name>
    <dbReference type="NCBI Taxonomy" id="1132028"/>
    <lineage>
        <taxon>Bacteria</taxon>
        <taxon>Pseudomonadati</taxon>
        <taxon>Pseudomonadota</taxon>
        <taxon>Gammaproteobacteria</taxon>
        <taxon>Cellvibrionales</taxon>
        <taxon>Halieaceae</taxon>
        <taxon>Chromatocurvus</taxon>
    </lineage>
</organism>
<dbReference type="EMBL" id="SLWX01000011">
    <property type="protein sequence ID" value="TCO74861.1"/>
    <property type="molecule type" value="Genomic_DNA"/>
</dbReference>
<dbReference type="InterPro" id="IPR012902">
    <property type="entry name" value="N_methyl_site"/>
</dbReference>
<keyword evidence="3" id="KW-1185">Reference proteome</keyword>
<evidence type="ECO:0000313" key="3">
    <source>
        <dbReference type="Proteomes" id="UP000294980"/>
    </source>
</evidence>
<dbReference type="OrthoDB" id="5296662at2"/>
<sequence>MKRAGGVTLVELLLSITLAMLLVASVLQVYRIGKAVLRWQVEVARMEESGRHALGLLVRELRMVGFFAREAMPDLPAPVTAAPACGDVPGWALDLHTPLDMLDDFSGGAARFSSGARLACLPESRLVTGADALVIKRSSALPSLTTGREPELRPLRWARWYLVIAAAGSSDMALVDAAGHSSRSMSDGSRWWELHTHIFYLRDYSQEPGDGIPALCDERLGSTMRSVCLVEGVEGLQAEFAIDADGDGVAESLLRAPGPGQLSAATTAHVHVLIRSLNPVHRLPRAQSLQLGTTAVDLPADRYLRRVFSATVPLHNLRAQANAHVLP</sequence>
<dbReference type="RefSeq" id="WP_117318887.1">
    <property type="nucleotide sequence ID" value="NZ_QQSW01000016.1"/>
</dbReference>
<name>A0A4R2KLE2_9GAMM</name>